<keyword evidence="2" id="KW-1185">Reference proteome</keyword>
<accession>A0ACC2P5G8</accession>
<dbReference type="EMBL" id="CM056742">
    <property type="protein sequence ID" value="KAJ8678271.1"/>
    <property type="molecule type" value="Genomic_DNA"/>
</dbReference>
<reference evidence="1" key="1">
    <citation type="submission" date="2023-04" db="EMBL/GenBank/DDBJ databases">
        <title>A chromosome-level genome assembly of the parasitoid wasp Eretmocerus hayati.</title>
        <authorList>
            <person name="Zhong Y."/>
            <person name="Liu S."/>
            <person name="Liu Y."/>
        </authorList>
    </citation>
    <scope>NUCLEOTIDE SEQUENCE</scope>
    <source>
        <strain evidence="1">ZJU_SS_LIU_2023</strain>
    </source>
</reference>
<organism evidence="1 2">
    <name type="scientific">Eretmocerus hayati</name>
    <dbReference type="NCBI Taxonomy" id="131215"/>
    <lineage>
        <taxon>Eukaryota</taxon>
        <taxon>Metazoa</taxon>
        <taxon>Ecdysozoa</taxon>
        <taxon>Arthropoda</taxon>
        <taxon>Hexapoda</taxon>
        <taxon>Insecta</taxon>
        <taxon>Pterygota</taxon>
        <taxon>Neoptera</taxon>
        <taxon>Endopterygota</taxon>
        <taxon>Hymenoptera</taxon>
        <taxon>Apocrita</taxon>
        <taxon>Proctotrupomorpha</taxon>
        <taxon>Chalcidoidea</taxon>
        <taxon>Aphelinidae</taxon>
        <taxon>Aphelininae</taxon>
        <taxon>Eretmocerus</taxon>
    </lineage>
</organism>
<protein>
    <submittedName>
        <fullName evidence="1">Uncharacterized protein</fullName>
    </submittedName>
</protein>
<gene>
    <name evidence="1" type="ORF">QAD02_014058</name>
</gene>
<comment type="caution">
    <text evidence="1">The sequence shown here is derived from an EMBL/GenBank/DDBJ whole genome shotgun (WGS) entry which is preliminary data.</text>
</comment>
<dbReference type="Proteomes" id="UP001239111">
    <property type="component" value="Chromosome 2"/>
</dbReference>
<name>A0ACC2P5G8_9HYME</name>
<evidence type="ECO:0000313" key="1">
    <source>
        <dbReference type="EMBL" id="KAJ8678271.1"/>
    </source>
</evidence>
<sequence>MYSKLVDLAEKNSDTAELNWVVQLKLILQDSEHSYLWDLQDPVAIETALANIEDALTKRSWDEDLVRAHSSSYNASYREVTNLQSSPSCEDYILQNLPLAHTRVFASYRLSGKLHLKFSFKKISYKINQTEICYMCNSGAEDTLSDIVNDCPAYKSIRSRYLDDKTLITILSCPTRKILADLYYFVCNMLKTRSFLLNDCYSEP</sequence>
<proteinExistence type="predicted"/>
<evidence type="ECO:0000313" key="2">
    <source>
        <dbReference type="Proteomes" id="UP001239111"/>
    </source>
</evidence>